<comment type="cofactor">
    <cofactor evidence="1">
        <name>FAD</name>
        <dbReference type="ChEBI" id="CHEBI:57692"/>
    </cofactor>
</comment>
<accession>A0A166NYQ7</accession>
<evidence type="ECO:0000256" key="4">
    <source>
        <dbReference type="ARBA" id="ARBA00023002"/>
    </source>
</evidence>
<dbReference type="InterPro" id="IPR036188">
    <property type="entry name" value="FAD/NAD-bd_sf"/>
</dbReference>
<gene>
    <name evidence="7" type="ORF">CT0861_08257</name>
</gene>
<dbReference type="AlphaFoldDB" id="A0A166NYQ7"/>
<dbReference type="PRINTS" id="PR00420">
    <property type="entry name" value="RNGMNOXGNASE"/>
</dbReference>
<evidence type="ECO:0000259" key="6">
    <source>
        <dbReference type="Pfam" id="PF00890"/>
    </source>
</evidence>
<keyword evidence="8" id="KW-1185">Reference proteome</keyword>
<evidence type="ECO:0000313" key="7">
    <source>
        <dbReference type="EMBL" id="KZL66202.1"/>
    </source>
</evidence>
<dbReference type="STRING" id="708197.A0A166NYQ7"/>
<organism evidence="7 8">
    <name type="scientific">Colletotrichum tofieldiae</name>
    <dbReference type="NCBI Taxonomy" id="708197"/>
    <lineage>
        <taxon>Eukaryota</taxon>
        <taxon>Fungi</taxon>
        <taxon>Dikarya</taxon>
        <taxon>Ascomycota</taxon>
        <taxon>Pezizomycotina</taxon>
        <taxon>Sordariomycetes</taxon>
        <taxon>Hypocreomycetidae</taxon>
        <taxon>Glomerellales</taxon>
        <taxon>Glomerellaceae</taxon>
        <taxon>Colletotrichum</taxon>
        <taxon>Colletotrichum spaethianum species complex</taxon>
    </lineage>
</organism>
<sequence length="449" mass="49704">MATNSHYNHVSHNDTIPSPTHETQIIDGVLRWPPTGLRVVIVGGGPAGLLAALECWRKGHQVEVVERNQAISTIGDIFFVGPSALATLKDYPTMLQQYSNQCRRLNIPVTFGVTVVDFEESASQGSGTAIATDGRRFTADIVIAADGLGTKSHKVITGEVIRANPTGFAICRNFYRLDPEKHAALREKLAELSRPDCRCSSGEGFHCISVLSNDSAFVGITIPDDGTARESWAESITNEEFIKLLPITGNCDPLVLEIIRNIPENSTTKWQLCWRDPQPKWTSPEGRIIQLGDSAHAFIPSSMSGATTALEDGQSLAECLRLAGKEHAHLATKVHELMRLRRVSILQRVGFSNRREMHQKDGFEGIAKNKLDGGSMTLGKWTWTHNAEKYAVENFAKARQCLETGSEFEHTNIPKGFKWEDWSMKHELEKDEKGLSTADLKLNGDWGIY</sequence>
<dbReference type="SUPFAM" id="SSF51905">
    <property type="entry name" value="FAD/NAD(P)-binding domain"/>
    <property type="match status" value="1"/>
</dbReference>
<proteinExistence type="inferred from homology"/>
<dbReference type="PANTHER" id="PTHR13789:SF315">
    <property type="entry name" value="FAD-DEPENDENT MONOOXYGENASE MDPD"/>
    <property type="match status" value="1"/>
</dbReference>
<reference evidence="7 8" key="1">
    <citation type="submission" date="2015-06" db="EMBL/GenBank/DDBJ databases">
        <title>Survival trade-offs in plant roots during colonization by closely related pathogenic and mutualistic fungi.</title>
        <authorList>
            <person name="Hacquard S."/>
            <person name="Kracher B."/>
            <person name="Hiruma K."/>
            <person name="Weinman A."/>
            <person name="Muench P."/>
            <person name="Garrido Oter R."/>
            <person name="Ver Loren van Themaat E."/>
            <person name="Dallerey J.-F."/>
            <person name="Damm U."/>
            <person name="Henrissat B."/>
            <person name="Lespinet O."/>
            <person name="Thon M."/>
            <person name="Kemen E."/>
            <person name="McHardy A.C."/>
            <person name="Schulze-Lefert P."/>
            <person name="O'Connell R.J."/>
        </authorList>
    </citation>
    <scope>NUCLEOTIDE SEQUENCE [LARGE SCALE GENOMIC DNA]</scope>
    <source>
        <strain evidence="7 8">0861</strain>
    </source>
</reference>
<keyword evidence="4" id="KW-0560">Oxidoreductase</keyword>
<comment type="caution">
    <text evidence="7">The sequence shown here is derived from an EMBL/GenBank/DDBJ whole genome shotgun (WGS) entry which is preliminary data.</text>
</comment>
<protein>
    <submittedName>
        <fullName evidence="7">FAD binding domain protein</fullName>
    </submittedName>
</protein>
<comment type="similarity">
    <text evidence="2">Belongs to the paxM FAD-dependent monooxygenase family.</text>
</comment>
<dbReference type="InterPro" id="IPR003953">
    <property type="entry name" value="FAD-dep_OxRdtase_2_FAD-bd"/>
</dbReference>
<evidence type="ECO:0000256" key="2">
    <source>
        <dbReference type="ARBA" id="ARBA00007992"/>
    </source>
</evidence>
<keyword evidence="5" id="KW-0503">Monooxygenase</keyword>
<keyword evidence="3" id="KW-0285">Flavoprotein</keyword>
<evidence type="ECO:0000256" key="5">
    <source>
        <dbReference type="ARBA" id="ARBA00023033"/>
    </source>
</evidence>
<dbReference type="Proteomes" id="UP000076552">
    <property type="component" value="Unassembled WGS sequence"/>
</dbReference>
<dbReference type="PANTHER" id="PTHR13789">
    <property type="entry name" value="MONOOXYGENASE"/>
    <property type="match status" value="1"/>
</dbReference>
<evidence type="ECO:0000313" key="8">
    <source>
        <dbReference type="Proteomes" id="UP000076552"/>
    </source>
</evidence>
<dbReference type="Pfam" id="PF00890">
    <property type="entry name" value="FAD_binding_2"/>
    <property type="match status" value="1"/>
</dbReference>
<evidence type="ECO:0000256" key="1">
    <source>
        <dbReference type="ARBA" id="ARBA00001974"/>
    </source>
</evidence>
<dbReference type="EMBL" id="LFIV01000186">
    <property type="protein sequence ID" value="KZL66202.1"/>
    <property type="molecule type" value="Genomic_DNA"/>
</dbReference>
<dbReference type="Gene3D" id="3.50.50.60">
    <property type="entry name" value="FAD/NAD(P)-binding domain"/>
    <property type="match status" value="2"/>
</dbReference>
<name>A0A166NYQ7_9PEZI</name>
<feature type="domain" description="FAD-dependent oxidoreductase 2 FAD-binding" evidence="6">
    <location>
        <begin position="39"/>
        <end position="71"/>
    </location>
</feature>
<evidence type="ECO:0000256" key="3">
    <source>
        <dbReference type="ARBA" id="ARBA00022630"/>
    </source>
</evidence>
<dbReference type="InterPro" id="IPR050493">
    <property type="entry name" value="FAD-dep_Monooxygenase_BioMet"/>
</dbReference>
<dbReference type="GO" id="GO:0004497">
    <property type="term" value="F:monooxygenase activity"/>
    <property type="evidence" value="ECO:0007669"/>
    <property type="project" value="UniProtKB-KW"/>
</dbReference>